<keyword evidence="4" id="KW-1185">Reference proteome</keyword>
<dbReference type="PANTHER" id="PTHR36168">
    <property type="entry name" value="CHROMOSOME 1, WHOLE GENOME SHOTGUN SEQUENCE"/>
    <property type="match status" value="1"/>
</dbReference>
<comment type="caution">
    <text evidence="3">The sequence shown here is derived from an EMBL/GenBank/DDBJ whole genome shotgun (WGS) entry which is preliminary data.</text>
</comment>
<gene>
    <name evidence="3" type="ORF">JXQ802_LOCUS12281</name>
</gene>
<protein>
    <recommendedName>
        <fullName evidence="2">AAA+ ATPase domain-containing protein</fullName>
    </recommendedName>
</protein>
<feature type="domain" description="AAA+ ATPase" evidence="2">
    <location>
        <begin position="156"/>
        <end position="327"/>
    </location>
</feature>
<dbReference type="EMBL" id="CAJNOL010000251">
    <property type="protein sequence ID" value="CAF0962928.1"/>
    <property type="molecule type" value="Genomic_DNA"/>
</dbReference>
<dbReference type="SUPFAM" id="SSF52540">
    <property type="entry name" value="P-loop containing nucleoside triphosphate hydrolases"/>
    <property type="match status" value="1"/>
</dbReference>
<evidence type="ECO:0000256" key="1">
    <source>
        <dbReference type="SAM" id="Phobius"/>
    </source>
</evidence>
<keyword evidence="1" id="KW-0472">Membrane</keyword>
<dbReference type="Gene3D" id="3.40.50.300">
    <property type="entry name" value="P-loop containing nucleotide triphosphate hydrolases"/>
    <property type="match status" value="1"/>
</dbReference>
<keyword evidence="1" id="KW-0812">Transmembrane</keyword>
<sequence length="496" mass="57084">MYLRHVFLNLKSIVYLRSQTIDKFIHRSLTHHIDKYEKSNSIKFSHEETNPNKEKSDSNLVVVPKGARKAAQEGLSFVEKIIKKYLPSRINSLLILVLAGIGYVIIAQAKNDYEIKRTFRNGSCPTYKFREEQLLERKELLDTLLSIVKPVTNKLVSSYYIVVGDHGTGKTTLIRQAARQVGRGVIYVDIPYNVEKFGYAFARAINFHFKEHILLSAWIESKMFGSPPDDDKQESWERALITFEKYAIDFKRKYDCVPILIFDNCDSLAQKDKRMLEILQDTAKTAIDDSTWITVFVGSIGEAPEQMEGRSSITRAASFIEIADLSEKEAITYLTEKRNLSQDMAKDIYALFGGRIKRLQNAASKIESGTSFSTIRKATLNGIARRIEKIRCRVSNQEEAFIFNILCGLLNRFEVTVDDLIEMEKDVNIRQKILEELRNETILARNVTNGAYVFHEQATKMCVKEFYEEKRCFPFLLIDVSIKEIKYNGNQAIKRK</sequence>
<dbReference type="InterPro" id="IPR027417">
    <property type="entry name" value="P-loop_NTPase"/>
</dbReference>
<accession>A0A814E8M9</accession>
<organism evidence="3 4">
    <name type="scientific">Rotaria sordida</name>
    <dbReference type="NCBI Taxonomy" id="392033"/>
    <lineage>
        <taxon>Eukaryota</taxon>
        <taxon>Metazoa</taxon>
        <taxon>Spiralia</taxon>
        <taxon>Gnathifera</taxon>
        <taxon>Rotifera</taxon>
        <taxon>Eurotatoria</taxon>
        <taxon>Bdelloidea</taxon>
        <taxon>Philodinida</taxon>
        <taxon>Philodinidae</taxon>
        <taxon>Rotaria</taxon>
    </lineage>
</organism>
<dbReference type="PANTHER" id="PTHR36168:SF1">
    <property type="entry name" value="ORC1-LIKE AAA ATPASE DOMAIN-CONTAINING PROTEIN"/>
    <property type="match status" value="1"/>
</dbReference>
<reference evidence="3" key="1">
    <citation type="submission" date="2021-02" db="EMBL/GenBank/DDBJ databases">
        <authorList>
            <person name="Nowell W R."/>
        </authorList>
    </citation>
    <scope>NUCLEOTIDE SEQUENCE</scope>
</reference>
<dbReference type="AlphaFoldDB" id="A0A814E8M9"/>
<proteinExistence type="predicted"/>
<keyword evidence="1" id="KW-1133">Transmembrane helix</keyword>
<dbReference type="Proteomes" id="UP000663870">
    <property type="component" value="Unassembled WGS sequence"/>
</dbReference>
<dbReference type="InterPro" id="IPR041664">
    <property type="entry name" value="AAA_16"/>
</dbReference>
<dbReference type="Pfam" id="PF13191">
    <property type="entry name" value="AAA_16"/>
    <property type="match status" value="1"/>
</dbReference>
<feature type="transmembrane region" description="Helical" evidence="1">
    <location>
        <begin position="90"/>
        <end position="109"/>
    </location>
</feature>
<dbReference type="SMART" id="SM00382">
    <property type="entry name" value="AAA"/>
    <property type="match status" value="1"/>
</dbReference>
<evidence type="ECO:0000313" key="3">
    <source>
        <dbReference type="EMBL" id="CAF0962928.1"/>
    </source>
</evidence>
<evidence type="ECO:0000313" key="4">
    <source>
        <dbReference type="Proteomes" id="UP000663870"/>
    </source>
</evidence>
<evidence type="ECO:0000259" key="2">
    <source>
        <dbReference type="SMART" id="SM00382"/>
    </source>
</evidence>
<dbReference type="InterPro" id="IPR003593">
    <property type="entry name" value="AAA+_ATPase"/>
</dbReference>
<name>A0A814E8M9_9BILA</name>